<dbReference type="Gene3D" id="3.30.420.10">
    <property type="entry name" value="Ribonuclease H-like superfamily/Ribonuclease H"/>
    <property type="match status" value="1"/>
</dbReference>
<dbReference type="GO" id="GO:0003676">
    <property type="term" value="F:nucleic acid binding"/>
    <property type="evidence" value="ECO:0007669"/>
    <property type="project" value="InterPro"/>
</dbReference>
<dbReference type="RefSeq" id="WP_323869681.1">
    <property type="nucleotide sequence ID" value="NZ_JACXBF010000516.1"/>
</dbReference>
<organism evidence="2">
    <name type="scientific">Xenorhabdus szentirmaii</name>
    <dbReference type="NCBI Taxonomy" id="290112"/>
    <lineage>
        <taxon>Bacteria</taxon>
        <taxon>Pseudomonadati</taxon>
        <taxon>Pseudomonadota</taxon>
        <taxon>Gammaproteobacteria</taxon>
        <taxon>Enterobacterales</taxon>
        <taxon>Morganellaceae</taxon>
        <taxon>Xenorhabdus</taxon>
    </lineage>
</organism>
<reference evidence="2" key="1">
    <citation type="submission" date="2020-09" db="EMBL/GenBank/DDBJ databases">
        <authorList>
            <person name="Palma L."/>
            <person name="Caballero P."/>
            <person name="Berry C."/>
            <person name="Del Valle E."/>
        </authorList>
    </citation>
    <scope>NUCLEOTIDE SEQUENCE</scope>
    <source>
        <strain evidence="2">M</strain>
    </source>
</reference>
<dbReference type="PANTHER" id="PTHR10948:SF23">
    <property type="entry name" value="TRANSPOSASE INSI FOR INSERTION SEQUENCE ELEMENT IS30A-RELATED"/>
    <property type="match status" value="1"/>
</dbReference>
<dbReference type="NCBIfam" id="NF033563">
    <property type="entry name" value="transpos_IS30"/>
    <property type="match status" value="1"/>
</dbReference>
<dbReference type="InterPro" id="IPR001584">
    <property type="entry name" value="Integrase_cat-core"/>
</dbReference>
<proteinExistence type="predicted"/>
<gene>
    <name evidence="2" type="ORF">ID854_19300</name>
</gene>
<name>A0AAW3Z068_9GAMM</name>
<dbReference type="AlphaFoldDB" id="A0AAW3Z068"/>
<dbReference type="InterPro" id="IPR012337">
    <property type="entry name" value="RNaseH-like_sf"/>
</dbReference>
<dbReference type="InterPro" id="IPR053392">
    <property type="entry name" value="Transposase_IS30-like"/>
</dbReference>
<protein>
    <submittedName>
        <fullName evidence="2">IS30 family transposase</fullName>
    </submittedName>
</protein>
<evidence type="ECO:0000259" key="1">
    <source>
        <dbReference type="PROSITE" id="PS50994"/>
    </source>
</evidence>
<dbReference type="GO" id="GO:0005829">
    <property type="term" value="C:cytosol"/>
    <property type="evidence" value="ECO:0007669"/>
    <property type="project" value="TreeGrafter"/>
</dbReference>
<dbReference type="GO" id="GO:0015074">
    <property type="term" value="P:DNA integration"/>
    <property type="evidence" value="ECO:0007669"/>
    <property type="project" value="InterPro"/>
</dbReference>
<sequence length="101" mass="11845">HKIKTITFDNGLEFADHERLSKNLEAKIFFAHPYSPWERGINENTNGLIRDYFPKGTDFNKVSELEINLVANRLNKRPRKTRGYKTPNELFKGIPTRLLRS</sequence>
<dbReference type="PROSITE" id="PS50994">
    <property type="entry name" value="INTEGRASE"/>
    <property type="match status" value="1"/>
</dbReference>
<feature type="non-terminal residue" evidence="2">
    <location>
        <position position="1"/>
    </location>
</feature>
<feature type="domain" description="Integrase catalytic" evidence="1">
    <location>
        <begin position="1"/>
        <end position="95"/>
    </location>
</feature>
<dbReference type="GO" id="GO:0004803">
    <property type="term" value="F:transposase activity"/>
    <property type="evidence" value="ECO:0007669"/>
    <property type="project" value="TreeGrafter"/>
</dbReference>
<dbReference type="InterPro" id="IPR036397">
    <property type="entry name" value="RNaseH_sf"/>
</dbReference>
<accession>A0AAW3Z068</accession>
<dbReference type="SUPFAM" id="SSF53098">
    <property type="entry name" value="Ribonuclease H-like"/>
    <property type="match status" value="1"/>
</dbReference>
<evidence type="ECO:0000313" key="2">
    <source>
        <dbReference type="EMBL" id="MBD2802524.1"/>
    </source>
</evidence>
<comment type="caution">
    <text evidence="2">The sequence shown here is derived from an EMBL/GenBank/DDBJ whole genome shotgun (WGS) entry which is preliminary data.</text>
</comment>
<reference evidence="2" key="2">
    <citation type="journal article" date="2024" name="Toxins">
        <title>Genome Sequence Analysis of Native Xenorhabdus Strains Isolated from Entomopathogenic Nematodes in Argentina.</title>
        <authorList>
            <person name="Palma L."/>
            <person name="Frizzo L."/>
            <person name="Kaiser S."/>
            <person name="Berry C."/>
            <person name="Caballero P."/>
            <person name="Bode H.B."/>
            <person name="Del Valle E.E."/>
        </authorList>
    </citation>
    <scope>NUCLEOTIDE SEQUENCE</scope>
    <source>
        <strain evidence="2">M</strain>
    </source>
</reference>
<dbReference type="InterPro" id="IPR051917">
    <property type="entry name" value="Transposase-Integrase"/>
</dbReference>
<dbReference type="EMBL" id="JACXBF010000516">
    <property type="protein sequence ID" value="MBD2802524.1"/>
    <property type="molecule type" value="Genomic_DNA"/>
</dbReference>
<dbReference type="PANTHER" id="PTHR10948">
    <property type="entry name" value="TRANSPOSASE"/>
    <property type="match status" value="1"/>
</dbReference>
<dbReference type="GO" id="GO:0032196">
    <property type="term" value="P:transposition"/>
    <property type="evidence" value="ECO:0007669"/>
    <property type="project" value="TreeGrafter"/>
</dbReference>
<dbReference type="Proteomes" id="UP001193920">
    <property type="component" value="Unassembled WGS sequence"/>
</dbReference>